<protein>
    <submittedName>
        <fullName evidence="2">Uncharacterized protein</fullName>
    </submittedName>
</protein>
<gene>
    <name evidence="2" type="ORF">AHOG_11380</name>
</gene>
<proteinExistence type="predicted"/>
<keyword evidence="3" id="KW-1185">Reference proteome</keyword>
<dbReference type="Proteomes" id="UP000204221">
    <property type="component" value="Chromosome"/>
</dbReference>
<evidence type="ECO:0000313" key="2">
    <source>
        <dbReference type="EMBL" id="ASO19919.1"/>
    </source>
</evidence>
<dbReference type="AlphaFoldDB" id="A0A221W2K2"/>
<dbReference type="EMBL" id="CP022521">
    <property type="protein sequence ID" value="ASO19919.1"/>
    <property type="molecule type" value="Genomic_DNA"/>
</dbReference>
<sequence>MFVPDLSAARWVKSSRSANNGVCVEIAAGTAWRKSDHSADNGACVEIAGSVTWPKSSHSAPTTALASRSPAG</sequence>
<dbReference type="RefSeq" id="WP_093944368.1">
    <property type="nucleotide sequence ID" value="NZ_JACHJM010000001.1"/>
</dbReference>
<reference evidence="2 3" key="1">
    <citation type="submission" date="2017-07" db="EMBL/GenBank/DDBJ databases">
        <title>Complete genome sequence of Actinoalloteichus hoggarensis DSM 45943, type strain of Actinoalloteichus hoggarensis.</title>
        <authorList>
            <person name="Ruckert C."/>
            <person name="Nouioui I."/>
            <person name="Willmese J."/>
            <person name="van Wezel G."/>
            <person name="Klenk H.-P."/>
            <person name="Kalinowski J."/>
            <person name="Zotchev S.B."/>
        </authorList>
    </citation>
    <scope>NUCLEOTIDE SEQUENCE [LARGE SCALE GENOMIC DNA]</scope>
    <source>
        <strain evidence="2 3">DSM 45943</strain>
    </source>
</reference>
<evidence type="ECO:0000313" key="3">
    <source>
        <dbReference type="Proteomes" id="UP000204221"/>
    </source>
</evidence>
<organism evidence="2 3">
    <name type="scientific">Actinoalloteichus hoggarensis</name>
    <dbReference type="NCBI Taxonomy" id="1470176"/>
    <lineage>
        <taxon>Bacteria</taxon>
        <taxon>Bacillati</taxon>
        <taxon>Actinomycetota</taxon>
        <taxon>Actinomycetes</taxon>
        <taxon>Pseudonocardiales</taxon>
        <taxon>Pseudonocardiaceae</taxon>
        <taxon>Actinoalloteichus</taxon>
    </lineage>
</organism>
<dbReference type="InterPro" id="IPR007278">
    <property type="entry name" value="DUF397"/>
</dbReference>
<feature type="compositionally biased region" description="Polar residues" evidence="1">
    <location>
        <begin position="53"/>
        <end position="66"/>
    </location>
</feature>
<name>A0A221W2K2_9PSEU</name>
<dbReference type="KEGG" id="ahg:AHOG_11380"/>
<feature type="region of interest" description="Disordered" evidence="1">
    <location>
        <begin position="53"/>
        <end position="72"/>
    </location>
</feature>
<evidence type="ECO:0000256" key="1">
    <source>
        <dbReference type="SAM" id="MobiDB-lite"/>
    </source>
</evidence>
<accession>A0A221W2K2</accession>
<dbReference type="Pfam" id="PF04149">
    <property type="entry name" value="DUF397"/>
    <property type="match status" value="1"/>
</dbReference>